<name>A0A2K2D7I8_BRADI</name>
<evidence type="ECO:0000313" key="4">
    <source>
        <dbReference type="EnsemblPlants" id="PNT70245"/>
    </source>
</evidence>
<evidence type="ECO:0000313" key="3">
    <source>
        <dbReference type="EMBL" id="PNT70245.1"/>
    </source>
</evidence>
<dbReference type="AlphaFoldDB" id="A0A2K2D7I8"/>
<accession>A0A2K2D7I8</accession>
<feature type="signal peptide" evidence="2">
    <location>
        <begin position="1"/>
        <end position="15"/>
    </location>
</feature>
<sequence>MLWLALTLSVSLCTSLRTPHHEQCSPAKTWGASPRPSIPAAGRQHPRIRDPERLCLTARWRSQWARSQAWWTRCQASSRRDAAAGVRAALRRPRRRRLLPGRARRHARRGPPVQAPPLLLPCGKSIVTFECLCCDRGVPSCTR</sequence>
<evidence type="ECO:0000313" key="5">
    <source>
        <dbReference type="Proteomes" id="UP000008810"/>
    </source>
</evidence>
<protein>
    <recommendedName>
        <fullName evidence="6">Secreted protein</fullName>
    </recommendedName>
</protein>
<dbReference type="EnsemblPlants" id="PNT70245">
    <property type="protein sequence ID" value="PNT70245"/>
    <property type="gene ID" value="BRADI_2g08551v3"/>
</dbReference>
<keyword evidence="5" id="KW-1185">Reference proteome</keyword>
<evidence type="ECO:0000256" key="1">
    <source>
        <dbReference type="SAM" id="MobiDB-lite"/>
    </source>
</evidence>
<dbReference type="EMBL" id="CM000881">
    <property type="protein sequence ID" value="PNT70245.1"/>
    <property type="molecule type" value="Genomic_DNA"/>
</dbReference>
<feature type="chain" id="PRO_5036319204" description="Secreted protein" evidence="2">
    <location>
        <begin position="16"/>
        <end position="143"/>
    </location>
</feature>
<keyword evidence="2" id="KW-0732">Signal</keyword>
<feature type="region of interest" description="Disordered" evidence="1">
    <location>
        <begin position="23"/>
        <end position="44"/>
    </location>
</feature>
<evidence type="ECO:0000256" key="2">
    <source>
        <dbReference type="SAM" id="SignalP"/>
    </source>
</evidence>
<organism evidence="3">
    <name type="scientific">Brachypodium distachyon</name>
    <name type="common">Purple false brome</name>
    <name type="synonym">Trachynia distachya</name>
    <dbReference type="NCBI Taxonomy" id="15368"/>
    <lineage>
        <taxon>Eukaryota</taxon>
        <taxon>Viridiplantae</taxon>
        <taxon>Streptophyta</taxon>
        <taxon>Embryophyta</taxon>
        <taxon>Tracheophyta</taxon>
        <taxon>Spermatophyta</taxon>
        <taxon>Magnoliopsida</taxon>
        <taxon>Liliopsida</taxon>
        <taxon>Poales</taxon>
        <taxon>Poaceae</taxon>
        <taxon>BOP clade</taxon>
        <taxon>Pooideae</taxon>
        <taxon>Stipodae</taxon>
        <taxon>Brachypodieae</taxon>
        <taxon>Brachypodium</taxon>
    </lineage>
</organism>
<dbReference type="InParanoid" id="A0A2K2D7I8"/>
<gene>
    <name evidence="3" type="ORF">BRADI_2g08551v3</name>
</gene>
<dbReference type="Proteomes" id="UP000008810">
    <property type="component" value="Chromosome 2"/>
</dbReference>
<evidence type="ECO:0008006" key="6">
    <source>
        <dbReference type="Google" id="ProtNLM"/>
    </source>
</evidence>
<reference evidence="3 4" key="1">
    <citation type="journal article" date="2010" name="Nature">
        <title>Genome sequencing and analysis of the model grass Brachypodium distachyon.</title>
        <authorList>
            <consortium name="International Brachypodium Initiative"/>
        </authorList>
    </citation>
    <scope>NUCLEOTIDE SEQUENCE [LARGE SCALE GENOMIC DNA]</scope>
    <source>
        <strain evidence="3 4">Bd21</strain>
    </source>
</reference>
<reference evidence="3" key="2">
    <citation type="submission" date="2017-06" db="EMBL/GenBank/DDBJ databases">
        <title>WGS assembly of Brachypodium distachyon.</title>
        <authorList>
            <consortium name="The International Brachypodium Initiative"/>
            <person name="Lucas S."/>
            <person name="Harmon-Smith M."/>
            <person name="Lail K."/>
            <person name="Tice H."/>
            <person name="Grimwood J."/>
            <person name="Bruce D."/>
            <person name="Barry K."/>
            <person name="Shu S."/>
            <person name="Lindquist E."/>
            <person name="Wang M."/>
            <person name="Pitluck S."/>
            <person name="Vogel J.P."/>
            <person name="Garvin D.F."/>
            <person name="Mockler T.C."/>
            <person name="Schmutz J."/>
            <person name="Rokhsar D."/>
            <person name="Bevan M.W."/>
        </authorList>
    </citation>
    <scope>NUCLEOTIDE SEQUENCE</scope>
    <source>
        <strain evidence="3">Bd21</strain>
    </source>
</reference>
<reference evidence="4" key="3">
    <citation type="submission" date="2018-08" db="UniProtKB">
        <authorList>
            <consortium name="EnsemblPlants"/>
        </authorList>
    </citation>
    <scope>IDENTIFICATION</scope>
    <source>
        <strain evidence="4">cv. Bd21</strain>
    </source>
</reference>
<dbReference type="Gramene" id="PNT70245">
    <property type="protein sequence ID" value="PNT70245"/>
    <property type="gene ID" value="BRADI_2g08551v3"/>
</dbReference>
<proteinExistence type="predicted"/>